<evidence type="ECO:0000259" key="3">
    <source>
        <dbReference type="PROSITE" id="PS50157"/>
    </source>
</evidence>
<keyword evidence="5" id="KW-1185">Reference proteome</keyword>
<evidence type="ECO:0000256" key="1">
    <source>
        <dbReference type="PROSITE-ProRule" id="PRU00042"/>
    </source>
</evidence>
<dbReference type="InterPro" id="IPR013087">
    <property type="entry name" value="Znf_C2H2_type"/>
</dbReference>
<protein>
    <recommendedName>
        <fullName evidence="3">C2H2-type domain-containing protein</fullName>
    </recommendedName>
</protein>
<dbReference type="PROSITE" id="PS50157">
    <property type="entry name" value="ZINC_FINGER_C2H2_2"/>
    <property type="match status" value="1"/>
</dbReference>
<proteinExistence type="predicted"/>
<organism evidence="4 5">
    <name type="scientific">Gymnopilus dilepis</name>
    <dbReference type="NCBI Taxonomy" id="231916"/>
    <lineage>
        <taxon>Eukaryota</taxon>
        <taxon>Fungi</taxon>
        <taxon>Dikarya</taxon>
        <taxon>Basidiomycota</taxon>
        <taxon>Agaricomycotina</taxon>
        <taxon>Agaricomycetes</taxon>
        <taxon>Agaricomycetidae</taxon>
        <taxon>Agaricales</taxon>
        <taxon>Agaricineae</taxon>
        <taxon>Hymenogastraceae</taxon>
        <taxon>Gymnopilus</taxon>
    </lineage>
</organism>
<dbReference type="AlphaFoldDB" id="A0A409Y690"/>
<name>A0A409Y690_9AGAR</name>
<accession>A0A409Y690</accession>
<keyword evidence="1" id="KW-0863">Zinc-finger</keyword>
<keyword evidence="1" id="KW-0862">Zinc</keyword>
<dbReference type="Proteomes" id="UP000284706">
    <property type="component" value="Unassembled WGS sequence"/>
</dbReference>
<dbReference type="EMBL" id="NHYE01001107">
    <property type="protein sequence ID" value="PPQ98473.1"/>
    <property type="molecule type" value="Genomic_DNA"/>
</dbReference>
<feature type="compositionally biased region" description="Acidic residues" evidence="2">
    <location>
        <begin position="248"/>
        <end position="257"/>
    </location>
</feature>
<keyword evidence="1" id="KW-0479">Metal-binding</keyword>
<comment type="caution">
    <text evidence="4">The sequence shown here is derived from an EMBL/GenBank/DDBJ whole genome shotgun (WGS) entry which is preliminary data.</text>
</comment>
<feature type="domain" description="C2H2-type" evidence="3">
    <location>
        <begin position="269"/>
        <end position="298"/>
    </location>
</feature>
<dbReference type="InParanoid" id="A0A409Y690"/>
<dbReference type="OrthoDB" id="8117402at2759"/>
<sequence>MSSLSVPAVPGLSVVISSKDTSFDVRKLKFNIDRTGQASSSSTCQHGVYGGELSLNISCESFSSQGLPCLRISIEGETMEAPSQTEPLPEAESPPNPLNHPGPSATGHQQWNCFPSNMTINPQSMTPTFVTRTNAISDLQMGDSTSFSSPDMRHSDASMGMPNLFDFDWGHMDFSNGDPSAKESMMSLLVSDPGQGMEDPRLGFNEMSAHAGMSTINMEAHTPNTQPSPPESSVCSELTSNDGTYSESETDAEDDEELMRGDDQEPRRLACRHEGCKIQFKSNYTRKLHEKSHSAKTPRVFVCSYPSCNVKISRRHDLLRHEVRKHGKKSEWQCQFCQTFFSSEKTQERHTCSKKTIQTSSSAGTTTCWKLPRQPSETQETSRIHC</sequence>
<dbReference type="GO" id="GO:0008270">
    <property type="term" value="F:zinc ion binding"/>
    <property type="evidence" value="ECO:0007669"/>
    <property type="project" value="UniProtKB-KW"/>
</dbReference>
<evidence type="ECO:0000256" key="2">
    <source>
        <dbReference type="SAM" id="MobiDB-lite"/>
    </source>
</evidence>
<evidence type="ECO:0000313" key="4">
    <source>
        <dbReference type="EMBL" id="PPQ98473.1"/>
    </source>
</evidence>
<reference evidence="4 5" key="1">
    <citation type="journal article" date="2018" name="Evol. Lett.">
        <title>Horizontal gene cluster transfer increased hallucinogenic mushroom diversity.</title>
        <authorList>
            <person name="Reynolds H.T."/>
            <person name="Vijayakumar V."/>
            <person name="Gluck-Thaler E."/>
            <person name="Korotkin H.B."/>
            <person name="Matheny P.B."/>
            <person name="Slot J.C."/>
        </authorList>
    </citation>
    <scope>NUCLEOTIDE SEQUENCE [LARGE SCALE GENOMIC DNA]</scope>
    <source>
        <strain evidence="4 5">SRW20</strain>
    </source>
</reference>
<feature type="region of interest" description="Disordered" evidence="2">
    <location>
        <begin position="219"/>
        <end position="263"/>
    </location>
</feature>
<dbReference type="SMART" id="SM00355">
    <property type="entry name" value="ZnF_C2H2"/>
    <property type="match status" value="2"/>
</dbReference>
<dbReference type="Gene3D" id="3.30.160.60">
    <property type="entry name" value="Classic Zinc Finger"/>
    <property type="match status" value="1"/>
</dbReference>
<feature type="region of interest" description="Disordered" evidence="2">
    <location>
        <begin position="79"/>
        <end position="111"/>
    </location>
</feature>
<gene>
    <name evidence="4" type="ORF">CVT26_013874</name>
</gene>
<evidence type="ECO:0000313" key="5">
    <source>
        <dbReference type="Proteomes" id="UP000284706"/>
    </source>
</evidence>
<dbReference type="PROSITE" id="PS00028">
    <property type="entry name" value="ZINC_FINGER_C2H2_1"/>
    <property type="match status" value="2"/>
</dbReference>
<feature type="compositionally biased region" description="Polar residues" evidence="2">
    <location>
        <begin position="219"/>
        <end position="245"/>
    </location>
</feature>